<dbReference type="KEGG" id="cinf:CINF_0863"/>
<comment type="catalytic activity">
    <reaction evidence="1">
        <text>a uridine in RNA = a pseudouridine in RNA</text>
        <dbReference type="Rhea" id="RHEA:48348"/>
        <dbReference type="Rhea" id="RHEA-COMP:12068"/>
        <dbReference type="Rhea" id="RHEA-COMP:12069"/>
        <dbReference type="ChEBI" id="CHEBI:65314"/>
        <dbReference type="ChEBI" id="CHEBI:65315"/>
    </reaction>
</comment>
<protein>
    <recommendedName>
        <fullName evidence="3">RNA pseudouridylate synthase</fullName>
    </recommendedName>
    <alternativeName>
        <fullName evidence="4">RNA-uridine isomerase</fullName>
    </alternativeName>
</protein>
<dbReference type="CDD" id="cd02869">
    <property type="entry name" value="PseudoU_synth_RluA_like"/>
    <property type="match status" value="1"/>
</dbReference>
<dbReference type="Proteomes" id="UP000509414">
    <property type="component" value="Chromosome"/>
</dbReference>
<evidence type="ECO:0000256" key="3">
    <source>
        <dbReference type="ARBA" id="ARBA00031870"/>
    </source>
</evidence>
<evidence type="ECO:0000256" key="1">
    <source>
        <dbReference type="ARBA" id="ARBA00000073"/>
    </source>
</evidence>
<dbReference type="Gene3D" id="3.30.2350.10">
    <property type="entry name" value="Pseudouridine synthase"/>
    <property type="match status" value="1"/>
</dbReference>
<gene>
    <name evidence="6" type="primary">rluA</name>
    <name evidence="6" type="ORF">CINF_0863</name>
</gene>
<dbReference type="EMBL" id="CP049075">
    <property type="protein sequence ID" value="QLI05375.1"/>
    <property type="molecule type" value="Genomic_DNA"/>
</dbReference>
<evidence type="ECO:0000313" key="7">
    <source>
        <dbReference type="Proteomes" id="UP000509414"/>
    </source>
</evidence>
<dbReference type="Pfam" id="PF00849">
    <property type="entry name" value="PseudoU_synth_2"/>
    <property type="match status" value="1"/>
</dbReference>
<dbReference type="GO" id="GO:0000455">
    <property type="term" value="P:enzyme-directed rRNA pseudouridine synthesis"/>
    <property type="evidence" value="ECO:0007669"/>
    <property type="project" value="TreeGrafter"/>
</dbReference>
<comment type="similarity">
    <text evidence="2">Belongs to the pseudouridine synthase RluA family.</text>
</comment>
<dbReference type="PANTHER" id="PTHR21600:SF44">
    <property type="entry name" value="RIBOSOMAL LARGE SUBUNIT PSEUDOURIDINE SYNTHASE D"/>
    <property type="match status" value="1"/>
</dbReference>
<dbReference type="SUPFAM" id="SSF55120">
    <property type="entry name" value="Pseudouridine synthase"/>
    <property type="match status" value="1"/>
</dbReference>
<name>A0A7H9CJA4_9BACT</name>
<keyword evidence="7" id="KW-1185">Reference proteome</keyword>
<dbReference type="GO" id="GO:0009982">
    <property type="term" value="F:pseudouridine synthase activity"/>
    <property type="evidence" value="ECO:0007669"/>
    <property type="project" value="InterPro"/>
</dbReference>
<reference evidence="6 7" key="1">
    <citation type="submission" date="2020-02" db="EMBL/GenBank/DDBJ databases">
        <title>Complete genome sequence of the novel Campylobacter species Candidatus Campylobacter infans.</title>
        <authorList>
            <person name="Duim B."/>
            <person name="Zomer A."/>
            <person name="van der Graaf L."/>
            <person name="Wagenaar J."/>
        </authorList>
    </citation>
    <scope>NUCLEOTIDE SEQUENCE [LARGE SCALE GENOMIC DNA]</scope>
    <source>
        <strain evidence="6 7">19S00001</strain>
    </source>
</reference>
<feature type="domain" description="Pseudouridine synthase RsuA/RluA-like" evidence="5">
    <location>
        <begin position="65"/>
        <end position="202"/>
    </location>
</feature>
<proteinExistence type="inferred from homology"/>
<evidence type="ECO:0000259" key="5">
    <source>
        <dbReference type="Pfam" id="PF00849"/>
    </source>
</evidence>
<sequence length="261" mass="29326">MEKAYKLLALQENISNKQAKELIDAGLVSAKGEKIVFARAQISEKTNFKILKIASPSVIFEDENVLAINKPAFLTSEKIAQQYANKHENISLLNRLDKDSSGVLLLAKNALFKERAIAEYRQKKVQKIYFAIVNGLFVEPLRIELPLSTTKTASGAFSKVDLKNGKEAITLVEPFMCEGKKSLVKISIQTGRTHQIRVHLAHFGFGILGEGKYAKSKAKRIYLHAYQTKLENSDEPPFSYDFRAALSKDFGEFFDLPKELL</sequence>
<dbReference type="GO" id="GO:0140098">
    <property type="term" value="F:catalytic activity, acting on RNA"/>
    <property type="evidence" value="ECO:0007669"/>
    <property type="project" value="UniProtKB-ARBA"/>
</dbReference>
<accession>A0A7H9CJA4</accession>
<dbReference type="PANTHER" id="PTHR21600">
    <property type="entry name" value="MITOCHONDRIAL RNA PSEUDOURIDINE SYNTHASE"/>
    <property type="match status" value="1"/>
</dbReference>
<dbReference type="AlphaFoldDB" id="A0A7H9CJA4"/>
<keyword evidence="6" id="KW-0413">Isomerase</keyword>
<dbReference type="GO" id="GO:0003723">
    <property type="term" value="F:RNA binding"/>
    <property type="evidence" value="ECO:0007669"/>
    <property type="project" value="InterPro"/>
</dbReference>
<dbReference type="InterPro" id="IPR020103">
    <property type="entry name" value="PsdUridine_synth_cat_dom_sf"/>
</dbReference>
<evidence type="ECO:0000256" key="2">
    <source>
        <dbReference type="ARBA" id="ARBA00010876"/>
    </source>
</evidence>
<dbReference type="InterPro" id="IPR006145">
    <property type="entry name" value="PsdUridine_synth_RsuA/RluA"/>
</dbReference>
<dbReference type="InterPro" id="IPR050188">
    <property type="entry name" value="RluA_PseudoU_synthase"/>
</dbReference>
<evidence type="ECO:0000313" key="6">
    <source>
        <dbReference type="EMBL" id="QLI05375.1"/>
    </source>
</evidence>
<organism evidence="6 7">
    <name type="scientific">Candidatus Campylobacter infans</name>
    <dbReference type="NCBI Taxonomy" id="2561898"/>
    <lineage>
        <taxon>Bacteria</taxon>
        <taxon>Pseudomonadati</taxon>
        <taxon>Campylobacterota</taxon>
        <taxon>Epsilonproteobacteria</taxon>
        <taxon>Campylobacterales</taxon>
        <taxon>Campylobacteraceae</taxon>
        <taxon>Campylobacter</taxon>
    </lineage>
</organism>
<evidence type="ECO:0000256" key="4">
    <source>
        <dbReference type="ARBA" id="ARBA00033164"/>
    </source>
</evidence>
<dbReference type="RefSeq" id="WP_179975875.1">
    <property type="nucleotide sequence ID" value="NZ_CP049075.1"/>
</dbReference>